<dbReference type="PROSITE" id="PS00687">
    <property type="entry name" value="ALDEHYDE_DEHYDR_GLU"/>
    <property type="match status" value="1"/>
</dbReference>
<reference evidence="8" key="1">
    <citation type="submission" date="2021-01" db="EMBL/GenBank/DDBJ databases">
        <title>Caligus Genome Assembly.</title>
        <authorList>
            <person name="Gallardo-Escarate C."/>
        </authorList>
    </citation>
    <scope>NUCLEOTIDE SEQUENCE [LARGE SCALE GENOMIC DNA]</scope>
</reference>
<dbReference type="PANTHER" id="PTHR43720">
    <property type="entry name" value="2-AMINOMUCONIC SEMIALDEHYDE DEHYDROGENASE"/>
    <property type="match status" value="1"/>
</dbReference>
<evidence type="ECO:0000256" key="5">
    <source>
        <dbReference type="RuleBase" id="RU003345"/>
    </source>
</evidence>
<dbReference type="Gene3D" id="3.40.605.10">
    <property type="entry name" value="Aldehyde Dehydrogenase, Chain A, domain 1"/>
    <property type="match status" value="1"/>
</dbReference>
<dbReference type="EMBL" id="CP045892">
    <property type="protein sequence ID" value="QQP52677.1"/>
    <property type="molecule type" value="Genomic_DNA"/>
</dbReference>
<feature type="active site" evidence="4">
    <location>
        <position position="4"/>
    </location>
</feature>
<dbReference type="InterPro" id="IPR016161">
    <property type="entry name" value="Ald_DH/histidinol_DH"/>
</dbReference>
<feature type="domain" description="Aldehyde dehydrogenase" evidence="6">
    <location>
        <begin position="2"/>
        <end position="90"/>
    </location>
</feature>
<dbReference type="Proteomes" id="UP000595437">
    <property type="component" value="Chromosome 3"/>
</dbReference>
<dbReference type="Gene3D" id="3.40.309.10">
    <property type="entry name" value="Aldehyde Dehydrogenase, Chain A, domain 2"/>
    <property type="match status" value="2"/>
</dbReference>
<dbReference type="InterPro" id="IPR029510">
    <property type="entry name" value="Ald_DH_CS_GLU"/>
</dbReference>
<gene>
    <name evidence="7" type="ORF">FKW44_004903</name>
</gene>
<sequence>MHLELGGKNPVIVFDDADLDRALDAVIFMIYSINGERCTSSSRLLVQDTIRAEFEAKLAARVNNIKVGHPLDPATEIGPLISDEHYAKVTSEQEALAIANDTDYGLTGYVWTHDLTRALRFTDQLEAGMIWVNSEKCAPFANALWWRKSSGIGRDGGDWSFEFYMEQKHIGFATGQHKITRLGALD</sequence>
<dbReference type="Pfam" id="PF00171">
    <property type="entry name" value="Aldedh"/>
    <property type="match status" value="1"/>
</dbReference>
<evidence type="ECO:0000259" key="6">
    <source>
        <dbReference type="Pfam" id="PF00171"/>
    </source>
</evidence>
<evidence type="ECO:0000256" key="2">
    <source>
        <dbReference type="ARBA" id="ARBA00023002"/>
    </source>
</evidence>
<evidence type="ECO:0000313" key="7">
    <source>
        <dbReference type="EMBL" id="QQP52677.1"/>
    </source>
</evidence>
<keyword evidence="3" id="KW-0520">NAD</keyword>
<keyword evidence="8" id="KW-1185">Reference proteome</keyword>
<name>A0A7T8KA84_CALRO</name>
<evidence type="ECO:0000256" key="4">
    <source>
        <dbReference type="PROSITE-ProRule" id="PRU10007"/>
    </source>
</evidence>
<dbReference type="PANTHER" id="PTHR43720:SF2">
    <property type="entry name" value="2-AMINOMUCONIC SEMIALDEHYDE DEHYDROGENASE"/>
    <property type="match status" value="1"/>
</dbReference>
<evidence type="ECO:0000313" key="8">
    <source>
        <dbReference type="Proteomes" id="UP000595437"/>
    </source>
</evidence>
<dbReference type="GO" id="GO:0016620">
    <property type="term" value="F:oxidoreductase activity, acting on the aldehyde or oxo group of donors, NAD or NADP as acceptor"/>
    <property type="evidence" value="ECO:0007669"/>
    <property type="project" value="InterPro"/>
</dbReference>
<dbReference type="InterPro" id="IPR016162">
    <property type="entry name" value="Ald_DH_N"/>
</dbReference>
<evidence type="ECO:0000256" key="1">
    <source>
        <dbReference type="ARBA" id="ARBA00009986"/>
    </source>
</evidence>
<dbReference type="SUPFAM" id="SSF53720">
    <property type="entry name" value="ALDH-like"/>
    <property type="match status" value="1"/>
</dbReference>
<protein>
    <submittedName>
        <fullName evidence="7">AldA</fullName>
    </submittedName>
</protein>
<dbReference type="OrthoDB" id="6336534at2759"/>
<dbReference type="InterPro" id="IPR015590">
    <property type="entry name" value="Aldehyde_DH_dom"/>
</dbReference>
<proteinExistence type="inferred from homology"/>
<comment type="similarity">
    <text evidence="1 5">Belongs to the aldehyde dehydrogenase family.</text>
</comment>
<organism evidence="7 8">
    <name type="scientific">Caligus rogercresseyi</name>
    <name type="common">Sea louse</name>
    <dbReference type="NCBI Taxonomy" id="217165"/>
    <lineage>
        <taxon>Eukaryota</taxon>
        <taxon>Metazoa</taxon>
        <taxon>Ecdysozoa</taxon>
        <taxon>Arthropoda</taxon>
        <taxon>Crustacea</taxon>
        <taxon>Multicrustacea</taxon>
        <taxon>Hexanauplia</taxon>
        <taxon>Copepoda</taxon>
        <taxon>Siphonostomatoida</taxon>
        <taxon>Caligidae</taxon>
        <taxon>Caligus</taxon>
    </lineage>
</organism>
<dbReference type="InterPro" id="IPR016163">
    <property type="entry name" value="Ald_DH_C"/>
</dbReference>
<keyword evidence="2 5" id="KW-0560">Oxidoreductase</keyword>
<dbReference type="AlphaFoldDB" id="A0A7T8KA84"/>
<evidence type="ECO:0000256" key="3">
    <source>
        <dbReference type="ARBA" id="ARBA00023027"/>
    </source>
</evidence>
<accession>A0A7T8KA84</accession>